<name>A0AAN9PWL6_CANGL</name>
<gene>
    <name evidence="2" type="ORF">VNO77_33688</name>
</gene>
<keyword evidence="3" id="KW-1185">Reference proteome</keyword>
<comment type="caution">
    <text evidence="2">The sequence shown here is derived from an EMBL/GenBank/DDBJ whole genome shotgun (WGS) entry which is preliminary data.</text>
</comment>
<proteinExistence type="predicted"/>
<protein>
    <submittedName>
        <fullName evidence="2">Uncharacterized protein</fullName>
    </submittedName>
</protein>
<evidence type="ECO:0000313" key="2">
    <source>
        <dbReference type="EMBL" id="KAK7315155.1"/>
    </source>
</evidence>
<reference evidence="2 3" key="1">
    <citation type="submission" date="2024-01" db="EMBL/GenBank/DDBJ databases">
        <title>The genomes of 5 underutilized Papilionoideae crops provide insights into root nodulation and disease resistanc.</title>
        <authorList>
            <person name="Jiang F."/>
        </authorList>
    </citation>
    <scope>NUCLEOTIDE SEQUENCE [LARGE SCALE GENOMIC DNA]</scope>
    <source>
        <strain evidence="2">LVBAO_FW01</strain>
        <tissue evidence="2">Leaves</tissue>
    </source>
</reference>
<organism evidence="2 3">
    <name type="scientific">Canavalia gladiata</name>
    <name type="common">Sword bean</name>
    <name type="synonym">Dolichos gladiatus</name>
    <dbReference type="NCBI Taxonomy" id="3824"/>
    <lineage>
        <taxon>Eukaryota</taxon>
        <taxon>Viridiplantae</taxon>
        <taxon>Streptophyta</taxon>
        <taxon>Embryophyta</taxon>
        <taxon>Tracheophyta</taxon>
        <taxon>Spermatophyta</taxon>
        <taxon>Magnoliopsida</taxon>
        <taxon>eudicotyledons</taxon>
        <taxon>Gunneridae</taxon>
        <taxon>Pentapetalae</taxon>
        <taxon>rosids</taxon>
        <taxon>fabids</taxon>
        <taxon>Fabales</taxon>
        <taxon>Fabaceae</taxon>
        <taxon>Papilionoideae</taxon>
        <taxon>50 kb inversion clade</taxon>
        <taxon>NPAAA clade</taxon>
        <taxon>indigoferoid/millettioid clade</taxon>
        <taxon>Phaseoleae</taxon>
        <taxon>Canavalia</taxon>
    </lineage>
</organism>
<dbReference type="Proteomes" id="UP001367508">
    <property type="component" value="Unassembled WGS sequence"/>
</dbReference>
<accession>A0AAN9PWL6</accession>
<sequence>MFLPSSQLKVEDGKGHSNIGEACQDGASVNKDVDGADDEGHGKGDVELTDVEVADVNLVDVDVVHVEG</sequence>
<dbReference type="AlphaFoldDB" id="A0AAN9PWL6"/>
<evidence type="ECO:0000313" key="3">
    <source>
        <dbReference type="Proteomes" id="UP001367508"/>
    </source>
</evidence>
<feature type="compositionally biased region" description="Basic and acidic residues" evidence="1">
    <location>
        <begin position="31"/>
        <end position="46"/>
    </location>
</feature>
<evidence type="ECO:0000256" key="1">
    <source>
        <dbReference type="SAM" id="MobiDB-lite"/>
    </source>
</evidence>
<dbReference type="EMBL" id="JAYMYQ010000008">
    <property type="protein sequence ID" value="KAK7315155.1"/>
    <property type="molecule type" value="Genomic_DNA"/>
</dbReference>
<feature type="region of interest" description="Disordered" evidence="1">
    <location>
        <begin position="1"/>
        <end position="46"/>
    </location>
</feature>